<dbReference type="OrthoDB" id="2334625at2759"/>
<protein>
    <submittedName>
        <fullName evidence="2">6540_t:CDS:1</fullName>
    </submittedName>
</protein>
<keyword evidence="3" id="KW-1185">Reference proteome</keyword>
<dbReference type="EMBL" id="CAMKVN010002706">
    <property type="protein sequence ID" value="CAI2182261.1"/>
    <property type="molecule type" value="Genomic_DNA"/>
</dbReference>
<dbReference type="InterPro" id="IPR032675">
    <property type="entry name" value="LRR_dom_sf"/>
</dbReference>
<dbReference type="Gene3D" id="3.80.10.10">
    <property type="entry name" value="Ribonuclease Inhibitor"/>
    <property type="match status" value="1"/>
</dbReference>
<evidence type="ECO:0000259" key="1">
    <source>
        <dbReference type="PROSITE" id="PS50181"/>
    </source>
</evidence>
<dbReference type="InterPro" id="IPR036047">
    <property type="entry name" value="F-box-like_dom_sf"/>
</dbReference>
<proteinExistence type="predicted"/>
<organism evidence="2 3">
    <name type="scientific">Funneliformis geosporum</name>
    <dbReference type="NCBI Taxonomy" id="1117311"/>
    <lineage>
        <taxon>Eukaryota</taxon>
        <taxon>Fungi</taxon>
        <taxon>Fungi incertae sedis</taxon>
        <taxon>Mucoromycota</taxon>
        <taxon>Glomeromycotina</taxon>
        <taxon>Glomeromycetes</taxon>
        <taxon>Glomerales</taxon>
        <taxon>Glomeraceae</taxon>
        <taxon>Funneliformis</taxon>
    </lineage>
</organism>
<dbReference type="AlphaFoldDB" id="A0A9W4SUR0"/>
<dbReference type="Pfam" id="PF12937">
    <property type="entry name" value="F-box-like"/>
    <property type="match status" value="1"/>
</dbReference>
<evidence type="ECO:0000313" key="2">
    <source>
        <dbReference type="EMBL" id="CAI2182261.1"/>
    </source>
</evidence>
<dbReference type="Proteomes" id="UP001153678">
    <property type="component" value="Unassembled WGS sequence"/>
</dbReference>
<dbReference type="SUPFAM" id="SSF52047">
    <property type="entry name" value="RNI-like"/>
    <property type="match status" value="1"/>
</dbReference>
<accession>A0A9W4SUR0</accession>
<dbReference type="Gene3D" id="1.20.1280.50">
    <property type="match status" value="1"/>
</dbReference>
<feature type="domain" description="F-box" evidence="1">
    <location>
        <begin position="1"/>
        <end position="42"/>
    </location>
</feature>
<dbReference type="InterPro" id="IPR001810">
    <property type="entry name" value="F-box_dom"/>
</dbReference>
<sequence length="473" mass="55006">MTLPFEDLNRIFKELSRKDLHSCSLVNRTWSLVALPMLWRNFPLYTVKTISTLISCLSEQAKDDLKKMGIRLENWMKLGSSIDYPSYMSSLDYSTLLRNVHCLLSKQINQEQQLKCLMYHLMEYLCKLLMNRCVNLVNLEFNHITLIEANYILIIPFYHFPGANDSLINITSLTLDCKLTYSDQFFYALSGVCKRVKKLSLLHSKDSNSLIYFITSLDHLEELYIGDSSAFFQAKSTSEQLEQQAQSLKGLELHYSSVSKSFLSQCINLKVLTIYGDYFFRNIESLNDIELIKLEEICIDEVNEVSKNKITKLLLNTKDILKRISLKGDFNQSIDLTKAIVYNCANLVYFNGIFDDSLTGLLATFVQNCPFLEIFEVYNNDLDDDSTNIKISVELKRLGDIITGNLKKLRLKESWIYDIDSLDYFMKSCFEKLKGRFEFYINLKKLDNMQNYYGKKVLFKDYCKGLMHVELIC</sequence>
<gene>
    <name evidence="2" type="ORF">FWILDA_LOCUS10493</name>
</gene>
<reference evidence="2" key="1">
    <citation type="submission" date="2022-08" db="EMBL/GenBank/DDBJ databases">
        <authorList>
            <person name="Kallberg Y."/>
            <person name="Tangrot J."/>
            <person name="Rosling A."/>
        </authorList>
    </citation>
    <scope>NUCLEOTIDE SEQUENCE</scope>
    <source>
        <strain evidence="2">Wild A</strain>
    </source>
</reference>
<dbReference type="PROSITE" id="PS50181">
    <property type="entry name" value="FBOX"/>
    <property type="match status" value="1"/>
</dbReference>
<evidence type="ECO:0000313" key="3">
    <source>
        <dbReference type="Proteomes" id="UP001153678"/>
    </source>
</evidence>
<comment type="caution">
    <text evidence="2">The sequence shown here is derived from an EMBL/GenBank/DDBJ whole genome shotgun (WGS) entry which is preliminary data.</text>
</comment>
<dbReference type="SUPFAM" id="SSF81383">
    <property type="entry name" value="F-box domain"/>
    <property type="match status" value="1"/>
</dbReference>
<name>A0A9W4SUR0_9GLOM</name>